<evidence type="ECO:0000313" key="2">
    <source>
        <dbReference type="Proteomes" id="UP000007148"/>
    </source>
</evidence>
<organism evidence="1 2">
    <name type="scientific">Serendipita indica (strain DSM 11827)</name>
    <name type="common">Root endophyte fungus</name>
    <name type="synonym">Piriformospora indica</name>
    <dbReference type="NCBI Taxonomy" id="1109443"/>
    <lineage>
        <taxon>Eukaryota</taxon>
        <taxon>Fungi</taxon>
        <taxon>Dikarya</taxon>
        <taxon>Basidiomycota</taxon>
        <taxon>Agaricomycotina</taxon>
        <taxon>Agaricomycetes</taxon>
        <taxon>Sebacinales</taxon>
        <taxon>Serendipitaceae</taxon>
        <taxon>Serendipita</taxon>
    </lineage>
</organism>
<name>G4TTB7_SERID</name>
<keyword evidence="2" id="KW-1185">Reference proteome</keyword>
<sequence>MEQPNINVHRRRSLRRFSLFTVTLVFAALLFVGTTSFSSLPSNSGTGDIHLDHLKRAVPLSGSAVGWHSRALARPAPNYAPKKADLAFTATQNTLIGSQFTMALFKPNYAVDAGGKILRITASDFVAFQTLIQQVGTLPKVGWSVAHNRTDYPVDILKTPAGLYASVYGWDSATDVLTGPTAGYTKLPPSLQSLIGLAREAWEGYTYFSARNQTLINQILSF</sequence>
<evidence type="ECO:0000313" key="1">
    <source>
        <dbReference type="EMBL" id="CCA74560.1"/>
    </source>
</evidence>
<proteinExistence type="predicted"/>
<dbReference type="HOGENOM" id="CLU_085458_0_1_1"/>
<dbReference type="InParanoid" id="G4TTB7"/>
<protein>
    <submittedName>
        <fullName evidence="1">Uncharacterized protein</fullName>
    </submittedName>
</protein>
<dbReference type="OrthoDB" id="3006153at2759"/>
<gene>
    <name evidence="1" type="ORF">PIIN_08512</name>
</gene>
<dbReference type="AlphaFoldDB" id="G4TTB7"/>
<dbReference type="OMA" id="MEQPNIN"/>
<dbReference type="Proteomes" id="UP000007148">
    <property type="component" value="Unassembled WGS sequence"/>
</dbReference>
<comment type="caution">
    <text evidence="1">The sequence shown here is derived from an EMBL/GenBank/DDBJ whole genome shotgun (WGS) entry which is preliminary data.</text>
</comment>
<dbReference type="EMBL" id="CAFZ01000327">
    <property type="protein sequence ID" value="CCA74560.1"/>
    <property type="molecule type" value="Genomic_DNA"/>
</dbReference>
<reference evidence="1 2" key="1">
    <citation type="journal article" date="2011" name="PLoS Pathog.">
        <title>Endophytic Life Strategies Decoded by Genome and Transcriptome Analyses of the Mutualistic Root Symbiont Piriformospora indica.</title>
        <authorList>
            <person name="Zuccaro A."/>
            <person name="Lahrmann U."/>
            <person name="Guldener U."/>
            <person name="Langen G."/>
            <person name="Pfiffi S."/>
            <person name="Biedenkopf D."/>
            <person name="Wong P."/>
            <person name="Samans B."/>
            <person name="Grimm C."/>
            <person name="Basiewicz M."/>
            <person name="Murat C."/>
            <person name="Martin F."/>
            <person name="Kogel K.H."/>
        </authorList>
    </citation>
    <scope>NUCLEOTIDE SEQUENCE [LARGE SCALE GENOMIC DNA]</scope>
    <source>
        <strain evidence="1 2">DSM 11827</strain>
    </source>
</reference>
<accession>G4TTB7</accession>